<name>A0A191UFL3_9BURK</name>
<dbReference type="Pfam" id="PF08450">
    <property type="entry name" value="SGL"/>
    <property type="match status" value="1"/>
</dbReference>
<dbReference type="Proteomes" id="UP000078463">
    <property type="component" value="Chromosome"/>
</dbReference>
<evidence type="ECO:0000256" key="1">
    <source>
        <dbReference type="PIRSR" id="PIRSR605511-1"/>
    </source>
</evidence>
<reference evidence="5" key="1">
    <citation type="submission" date="2016-05" db="EMBL/GenBank/DDBJ databases">
        <title>Polynucleobacter sp. QLW-P1FAT50C-4 genome.</title>
        <authorList>
            <person name="Hahn M.W."/>
        </authorList>
    </citation>
    <scope>NUCLEOTIDE SEQUENCE [LARGE SCALE GENOMIC DNA]</scope>
    <source>
        <strain evidence="5">QLW-P1FAT50C-4</strain>
    </source>
</reference>
<sequence>MTMHNPFQPVEKIKTEVFSTMPEKFRKKSRTGWSDPNRQGAEVECFLEGPSFDREGNLWFVDIPFGRIFRIDTKGEWELITQYDGWPNGMKFHKDGRAFICDYKAGLLALDPKTGKIETILGSMYSENFKGLNDLHFASNGDLYFTDQGQTGIADPTGRVFRLRANGQLDRLALNVPSPNGITLNTQEKHVFVAATRSQQIWRLPLMADGSVSKTGVAVQLTGGVAGPDGIEMDSENGLLVCHLGIGIWRFDNNMLPTHLIYSENPHHHHLANMCFGGADGKDLYITESLSGDILKARVPVAGKKMFGLS</sequence>
<feature type="domain" description="SMP-30/Gluconolactonase/LRE-like region" evidence="3">
    <location>
        <begin position="48"/>
        <end position="287"/>
    </location>
</feature>
<dbReference type="EMBL" id="CP015922">
    <property type="protein sequence ID" value="ANI99808.1"/>
    <property type="molecule type" value="Genomic_DNA"/>
</dbReference>
<dbReference type="STRING" id="1743168.A8O14_06830"/>
<feature type="binding site" evidence="2">
    <location>
        <position position="229"/>
    </location>
    <ligand>
        <name>a divalent metal cation</name>
        <dbReference type="ChEBI" id="CHEBI:60240"/>
    </ligand>
</feature>
<dbReference type="InterPro" id="IPR011042">
    <property type="entry name" value="6-blade_b-propeller_TolB-like"/>
</dbReference>
<dbReference type="SUPFAM" id="SSF63829">
    <property type="entry name" value="Calcium-dependent phosphotriesterase"/>
    <property type="match status" value="1"/>
</dbReference>
<protein>
    <submittedName>
        <fullName evidence="4">Gluconolactonase</fullName>
    </submittedName>
</protein>
<feature type="active site" description="Proton donor/acceptor" evidence="1">
    <location>
        <position position="229"/>
    </location>
</feature>
<organism evidence="4 5">
    <name type="scientific">Polynucleobacter wuianus</name>
    <dbReference type="NCBI Taxonomy" id="1743168"/>
    <lineage>
        <taxon>Bacteria</taxon>
        <taxon>Pseudomonadati</taxon>
        <taxon>Pseudomonadota</taxon>
        <taxon>Betaproteobacteria</taxon>
        <taxon>Burkholderiales</taxon>
        <taxon>Burkholderiaceae</taxon>
        <taxon>Polynucleobacter</taxon>
    </lineage>
</organism>
<dbReference type="OrthoDB" id="502821at2"/>
<dbReference type="GO" id="GO:0046872">
    <property type="term" value="F:metal ion binding"/>
    <property type="evidence" value="ECO:0007669"/>
    <property type="project" value="UniProtKB-KW"/>
</dbReference>
<keyword evidence="2" id="KW-0479">Metal-binding</keyword>
<accession>A0A191UFL3</accession>
<dbReference type="AlphaFoldDB" id="A0A191UFL3"/>
<evidence type="ECO:0000256" key="2">
    <source>
        <dbReference type="PIRSR" id="PIRSR605511-2"/>
    </source>
</evidence>
<dbReference type="KEGG" id="pwu:A8O14_06830"/>
<dbReference type="Gene3D" id="2.120.10.30">
    <property type="entry name" value="TolB, C-terminal domain"/>
    <property type="match status" value="1"/>
</dbReference>
<evidence type="ECO:0000259" key="3">
    <source>
        <dbReference type="Pfam" id="PF08450"/>
    </source>
</evidence>
<evidence type="ECO:0000313" key="5">
    <source>
        <dbReference type="Proteomes" id="UP000078463"/>
    </source>
</evidence>
<dbReference type="InterPro" id="IPR051262">
    <property type="entry name" value="SMP-30/CGR1_Lactonase"/>
</dbReference>
<dbReference type="InterPro" id="IPR005511">
    <property type="entry name" value="SMP-30"/>
</dbReference>
<dbReference type="PANTHER" id="PTHR47572:SF5">
    <property type="entry name" value="BLR2277 PROTEIN"/>
    <property type="match status" value="1"/>
</dbReference>
<keyword evidence="2" id="KW-0862">Zinc</keyword>
<dbReference type="InterPro" id="IPR013658">
    <property type="entry name" value="SGL"/>
</dbReference>
<gene>
    <name evidence="4" type="ORF">A8O14_06830</name>
</gene>
<feature type="binding site" evidence="2">
    <location>
        <position position="48"/>
    </location>
    <ligand>
        <name>a divalent metal cation</name>
        <dbReference type="ChEBI" id="CHEBI:60240"/>
    </ligand>
</feature>
<proteinExistence type="predicted"/>
<feature type="binding site" evidence="2">
    <location>
        <position position="180"/>
    </location>
    <ligand>
        <name>a divalent metal cation</name>
        <dbReference type="ChEBI" id="CHEBI:60240"/>
    </ligand>
</feature>
<dbReference type="RefSeq" id="WP_068948816.1">
    <property type="nucleotide sequence ID" value="NZ_CP015922.1"/>
</dbReference>
<dbReference type="PANTHER" id="PTHR47572">
    <property type="entry name" value="LIPOPROTEIN-RELATED"/>
    <property type="match status" value="1"/>
</dbReference>
<evidence type="ECO:0000313" key="4">
    <source>
        <dbReference type="EMBL" id="ANI99808.1"/>
    </source>
</evidence>
<dbReference type="PRINTS" id="PR01790">
    <property type="entry name" value="SMP30FAMILY"/>
</dbReference>
<comment type="cofactor">
    <cofactor evidence="2">
        <name>Zn(2+)</name>
        <dbReference type="ChEBI" id="CHEBI:29105"/>
    </cofactor>
    <text evidence="2">Binds 1 divalent metal cation per subunit.</text>
</comment>
<keyword evidence="5" id="KW-1185">Reference proteome</keyword>
<feature type="binding site" evidence="2">
    <location>
        <position position="133"/>
    </location>
    <ligand>
        <name>substrate</name>
    </ligand>
</feature>